<evidence type="ECO:0000313" key="1">
    <source>
        <dbReference type="Proteomes" id="UP000492821"/>
    </source>
</evidence>
<protein>
    <submittedName>
        <fullName evidence="2">Uncharacterized protein</fullName>
    </submittedName>
</protein>
<proteinExistence type="predicted"/>
<keyword evidence="1" id="KW-1185">Reference proteome</keyword>
<sequence>MIYILAGPRHTSYSTDLVDGSPLNRSIRELHVIARSDWHTAGHALPYSSVPCTRELSILPRRSGMLIVSSPVQALSSTPVIKQIIYPFLKLNQNKLPGLKETIIPAFAAIAATFFTHSNTNSLLFACPK</sequence>
<organism evidence="1 2">
    <name type="scientific">Panagrellus redivivus</name>
    <name type="common">Microworm</name>
    <dbReference type="NCBI Taxonomy" id="6233"/>
    <lineage>
        <taxon>Eukaryota</taxon>
        <taxon>Metazoa</taxon>
        <taxon>Ecdysozoa</taxon>
        <taxon>Nematoda</taxon>
        <taxon>Chromadorea</taxon>
        <taxon>Rhabditida</taxon>
        <taxon>Tylenchina</taxon>
        <taxon>Panagrolaimomorpha</taxon>
        <taxon>Panagrolaimoidea</taxon>
        <taxon>Panagrolaimidae</taxon>
        <taxon>Panagrellus</taxon>
    </lineage>
</organism>
<reference evidence="2" key="2">
    <citation type="submission" date="2020-10" db="UniProtKB">
        <authorList>
            <consortium name="WormBaseParasite"/>
        </authorList>
    </citation>
    <scope>IDENTIFICATION</scope>
</reference>
<dbReference type="WBParaSite" id="Pan_g10634.t1">
    <property type="protein sequence ID" value="Pan_g10634.t1"/>
    <property type="gene ID" value="Pan_g10634"/>
</dbReference>
<accession>A0A7E4ZQ82</accession>
<name>A0A7E4ZQ82_PANRE</name>
<dbReference type="AlphaFoldDB" id="A0A7E4ZQ82"/>
<dbReference type="Proteomes" id="UP000492821">
    <property type="component" value="Unassembled WGS sequence"/>
</dbReference>
<evidence type="ECO:0000313" key="2">
    <source>
        <dbReference type="WBParaSite" id="Pan_g10634.t1"/>
    </source>
</evidence>
<reference evidence="1" key="1">
    <citation type="journal article" date="2013" name="Genetics">
        <title>The draft genome and transcriptome of Panagrellus redivivus are shaped by the harsh demands of a free-living lifestyle.</title>
        <authorList>
            <person name="Srinivasan J."/>
            <person name="Dillman A.R."/>
            <person name="Macchietto M.G."/>
            <person name="Heikkinen L."/>
            <person name="Lakso M."/>
            <person name="Fracchia K.M."/>
            <person name="Antoshechkin I."/>
            <person name="Mortazavi A."/>
            <person name="Wong G."/>
            <person name="Sternberg P.W."/>
        </authorList>
    </citation>
    <scope>NUCLEOTIDE SEQUENCE [LARGE SCALE GENOMIC DNA]</scope>
    <source>
        <strain evidence="1">MT8872</strain>
    </source>
</reference>